<evidence type="ECO:0000313" key="2">
    <source>
        <dbReference type="Proteomes" id="UP000019140"/>
    </source>
</evidence>
<dbReference type="EMBL" id="AZHX01000663">
    <property type="protein sequence ID" value="ETX06577.1"/>
    <property type="molecule type" value="Genomic_DNA"/>
</dbReference>
<proteinExistence type="predicted"/>
<name>W4MAB2_9BACT</name>
<gene>
    <name evidence="1" type="ORF">ETSY2_16290</name>
</gene>
<reference evidence="1 2" key="1">
    <citation type="journal article" date="2014" name="Nature">
        <title>An environmental bacterial taxon with a large and distinct metabolic repertoire.</title>
        <authorList>
            <person name="Wilson M.C."/>
            <person name="Mori T."/>
            <person name="Ruckert C."/>
            <person name="Uria A.R."/>
            <person name="Helf M.J."/>
            <person name="Takada K."/>
            <person name="Gernert C."/>
            <person name="Steffens U.A."/>
            <person name="Heycke N."/>
            <person name="Schmitt S."/>
            <person name="Rinke C."/>
            <person name="Helfrich E.J."/>
            <person name="Brachmann A.O."/>
            <person name="Gurgui C."/>
            <person name="Wakimoto T."/>
            <person name="Kracht M."/>
            <person name="Crusemann M."/>
            <person name="Hentschel U."/>
            <person name="Abe I."/>
            <person name="Matsunaga S."/>
            <person name="Kalinowski J."/>
            <person name="Takeyama H."/>
            <person name="Piel J."/>
        </authorList>
    </citation>
    <scope>NUCLEOTIDE SEQUENCE [LARGE SCALE GENOMIC DNA]</scope>
    <source>
        <strain evidence="2">TSY2</strain>
    </source>
</reference>
<evidence type="ECO:0000313" key="1">
    <source>
        <dbReference type="EMBL" id="ETX06577.1"/>
    </source>
</evidence>
<dbReference type="Proteomes" id="UP000019140">
    <property type="component" value="Unassembled WGS sequence"/>
</dbReference>
<accession>W4MAB2</accession>
<keyword evidence="2" id="KW-1185">Reference proteome</keyword>
<organism evidence="1 2">
    <name type="scientific">Candidatus Entotheonella gemina</name>
    <dbReference type="NCBI Taxonomy" id="1429439"/>
    <lineage>
        <taxon>Bacteria</taxon>
        <taxon>Pseudomonadati</taxon>
        <taxon>Nitrospinota/Tectimicrobiota group</taxon>
        <taxon>Candidatus Tectimicrobiota</taxon>
        <taxon>Candidatus Entotheonellia</taxon>
        <taxon>Candidatus Entotheonellales</taxon>
        <taxon>Candidatus Entotheonellaceae</taxon>
        <taxon>Candidatus Entotheonella</taxon>
    </lineage>
</organism>
<comment type="caution">
    <text evidence="1">The sequence shown here is derived from an EMBL/GenBank/DDBJ whole genome shotgun (WGS) entry which is preliminary data.</text>
</comment>
<sequence length="438" mass="49019">MSTESQPEPSRTRLVESAKRFGVQLDEAEVSRWIQAVATTPDGDDIVMDQETGVFGHKVSMLDFSPADLARWREVGKIVEFEDTPGVVETALALSGSAAQSKIQTYPGDCDYFERVNIIAPTRQEACQIFSKLMRDKALDFLTGPNYQLIEVKFGSYPQAVVRDEYHLRADTPMTWLPDEIVAGRIEAADLQGQPVVIQWDDVAQDPGWCKLDWLIADPARGQLANASNMLDVTWEAPDGSITPLDGYLDGYFQEVYLDEASAPIFNKLVKEISPDKLDEYVAQLESEVKKHITGGDPNYGKAAKRMYNIFRLNGQYEEAAFLRELFDGPAALLYQVHALMKTVEEAAQKASVFSIDNILDQTDELILSVIDVLEGDGEVEIVRHLLKMYRSLSRQEEGEPLAPQVEAAQAEVLNIVNNFFYEKMTANPSLKTYIGQF</sequence>
<dbReference type="HOGENOM" id="CLU_607961_0_0_7"/>
<dbReference type="PATRIC" id="fig|1429439.4.peg.2769"/>
<dbReference type="AlphaFoldDB" id="W4MAB2"/>
<protein>
    <submittedName>
        <fullName evidence="1">Uncharacterized protein</fullName>
    </submittedName>
</protein>